<reference evidence="1" key="1">
    <citation type="submission" date="2016-10" db="EMBL/GenBank/DDBJ databases">
        <title>Sequence of Gallionella enrichment culture.</title>
        <authorList>
            <person name="Poehlein A."/>
            <person name="Muehling M."/>
            <person name="Daniel R."/>
        </authorList>
    </citation>
    <scope>NUCLEOTIDE SEQUENCE</scope>
</reference>
<name>A0A1J5PJY0_9ZZZZ</name>
<proteinExistence type="predicted"/>
<gene>
    <name evidence="1" type="ORF">GALL_465580</name>
</gene>
<organism evidence="1">
    <name type="scientific">mine drainage metagenome</name>
    <dbReference type="NCBI Taxonomy" id="410659"/>
    <lineage>
        <taxon>unclassified sequences</taxon>
        <taxon>metagenomes</taxon>
        <taxon>ecological metagenomes</taxon>
    </lineage>
</organism>
<comment type="caution">
    <text evidence="1">The sequence shown here is derived from an EMBL/GenBank/DDBJ whole genome shotgun (WGS) entry which is preliminary data.</text>
</comment>
<protein>
    <submittedName>
        <fullName evidence="1">Fibronectin type III domain protein</fullName>
    </submittedName>
</protein>
<sequence>MSALSLSGGGQSATGVYGANTDQTWHADMQMGTTAPSASTVYTATVMPKTGTATTPTFTVRAAGFNTAFVSNVQPANGANVTAAQPVFSWSAPATGAAYTYGVEVYAAGTMGNTNNYVWSAYNLGGTSVTYAGPPLVPGTTYQANIQSQQYDNTANATYGAGVMVTFCFQCSGTGGGTSVNFDQLFISRNTGAFTGTAAENFSVALRFPRAQGDGLAGYSIQCPNMAPVTGQFGVAPIAAGPGYEWANVMLGTTQPATPFNCTSAVTTTAGATNTVTFTVDGFAAAAAYPAQISLAANTNVTSLGPVTFANPMPSTTVAQANIFSINPDGSLGQQLWFVAPVTSPVSFTGANLVPNTNYALALATVTGSSAKMLVAQVFVPFCYQCNGTGGGTGSSVNVVPGWNLLGNSNDVSVDVATVFGDKTKVTTVWKWVPATSRWAFYAPSMSSTALATYAASKQYDVLTTIAGGEGFWVNALNGFSATLPAGTAISSGSFAATLGTGWSLIATGDNMTPRAFDNVLSPTPPTAGTLAAPVLTTLWAWDSGKSNWYFYAPSLDNTNGLGSYIASKQYLDFGTTGTLSPGVGFWVNKP</sequence>
<accession>A0A1J5PJY0</accession>
<evidence type="ECO:0000313" key="1">
    <source>
        <dbReference type="EMBL" id="OIQ71822.1"/>
    </source>
</evidence>
<dbReference type="AlphaFoldDB" id="A0A1J5PJY0"/>
<dbReference type="EMBL" id="MLJW01003546">
    <property type="protein sequence ID" value="OIQ71822.1"/>
    <property type="molecule type" value="Genomic_DNA"/>
</dbReference>